<evidence type="ECO:0000256" key="5">
    <source>
        <dbReference type="ARBA" id="ARBA00022840"/>
    </source>
</evidence>
<dbReference type="SMART" id="SM00487">
    <property type="entry name" value="DEXDc"/>
    <property type="match status" value="1"/>
</dbReference>
<dbReference type="PIRSF" id="PIRSF005198">
    <property type="entry name" value="Antiviral_helicase_SKI2"/>
    <property type="match status" value="1"/>
</dbReference>
<evidence type="ECO:0000256" key="8">
    <source>
        <dbReference type="SAM" id="MobiDB-lite"/>
    </source>
</evidence>
<dbReference type="Gene3D" id="1.20.1500.20">
    <property type="match status" value="1"/>
</dbReference>
<dbReference type="Pfam" id="PF00270">
    <property type="entry name" value="DEAD"/>
    <property type="match status" value="1"/>
</dbReference>
<keyword evidence="3" id="KW-0378">Hydrolase</keyword>
<dbReference type="CDD" id="cd18795">
    <property type="entry name" value="SF2_C_Ski2"/>
    <property type="match status" value="1"/>
</dbReference>
<name>A0ABN7AXD0_9HEMI</name>
<accession>A0ABN7AXD0</accession>
<dbReference type="Proteomes" id="UP001307889">
    <property type="component" value="Chromosome 7"/>
</dbReference>
<dbReference type="Pfam" id="PF13234">
    <property type="entry name" value="MTR4_beta-barrel"/>
    <property type="match status" value="1"/>
</dbReference>
<dbReference type="SMART" id="SM01142">
    <property type="entry name" value="DSHCT"/>
    <property type="match status" value="1"/>
</dbReference>
<dbReference type="InterPro" id="IPR050699">
    <property type="entry name" value="RNA-DNA_Helicase"/>
</dbReference>
<dbReference type="EMBL" id="AP028915">
    <property type="protein sequence ID" value="BES96822.1"/>
    <property type="molecule type" value="Genomic_DNA"/>
</dbReference>
<evidence type="ECO:0000256" key="2">
    <source>
        <dbReference type="ARBA" id="ARBA00022741"/>
    </source>
</evidence>
<dbReference type="InterPro" id="IPR016438">
    <property type="entry name" value="SKI2-like"/>
</dbReference>
<dbReference type="InterPro" id="IPR012961">
    <property type="entry name" value="Ski2/MTR4_C"/>
</dbReference>
<dbReference type="Pfam" id="PF08148">
    <property type="entry name" value="DSHCT"/>
    <property type="match status" value="1"/>
</dbReference>
<sequence length="1085" mass="122793">MDVFGVFDEDGSSDKKAPPAPKPGGRLGALLGKKKQESAGEASQKKLRLTKENSTSDGNKDIDGADSVQQNNDSVPARIKEENAEEAVEGEIVKSSEVEDKEAIKAERDEDVNMGQGLLGVDLSESTPTFNKERLNAPQIQIHVVEALELCVHEVAIPPEVPYKILKRPNRLLKEYKFILDPFQKEAIMCIENDESVLVSAHTSAGKTVVGEYAILKSLNLKQRVIYTTPIKALSNQKYREFQEEFQDVGLITGDVTINPTAGCLIMTTEILRNMLYRGSEIIREVSWVVFDEIHYMRDKERGVVWEETLILLPDNVHYVFLSATIPNARQFAEWVAHIHSQPCHVVYTDYRPTPLEHYIFPVGGDCLHMVVNDKSEFNDKNFDLAMKLISNPGVVKKTENQRFRGAKNEGKDTSCLKIVRMVLEKNLSPAIIFSFSKKDCEVYAMQIAKLDFNTSDEKRMVDEIFHNAMDVLSEEDRMLPQVENVLPLLRRGIGIHHGGLLPILKETIEVLFSEGLIKALFATETFAMGLNMPAKTVIFTSVKKFDGRESRTITSGEYIQMSGRAGRRGLDDKGTVILMMEEMFSPQTGRDLFLGKADALNSAFHLSYNMILNLIRVDDINPEYLLDRSFFQFQNQANIPSFKKNLDEVEAKISKITIPHEAELMSYQNLIDKMKELKREYLTYVHNPANLKQFLRAGRLVKLNIPVKGKDKPIEFGWGMLLNFRQIMPKKGSGSSEPQLSIDVLLKIDPNSNPEVPHPCPEGTPGKMSVTSMPHTNIVDLSSVVVVLPRDLRGEDNMATAANAYKEVLDRFKGQLPLLDPVKNMRIKDERFVELDKLIKNLSKRMDEHKAKDIPELEELMKQLDIKLELVDQKTNVEKEIDRCYSLLHMEELKCRKRVLRRLEFCSESDVITLKGRVACEISSADELLLTEMLLGGIFNDLTPQGAVALLSSFVCEEKAPNNMKLPDELSQPLREIKELGKRILNVSMEAKLEGMTDEYLNNVKPFLAEAIYAWCHGASFLEICKITDTFEGNIIRSLRRLEELLRQLVQAAKTLGNQDLEIKFNEGIRLIKRDIVFAASLYL</sequence>
<dbReference type="PANTHER" id="PTHR12131:SF7">
    <property type="entry name" value="EXOSOME RNA HELICASE MTR4"/>
    <property type="match status" value="1"/>
</dbReference>
<dbReference type="Gene3D" id="3.40.50.300">
    <property type="entry name" value="P-loop containing nucleotide triphosphate hydrolases"/>
    <property type="match status" value="2"/>
</dbReference>
<keyword evidence="4 11" id="KW-0347">Helicase</keyword>
<feature type="domain" description="Helicase C-terminal" evidence="10">
    <location>
        <begin position="418"/>
        <end position="616"/>
    </location>
</feature>
<reference evidence="11 12" key="1">
    <citation type="submission" date="2023-09" db="EMBL/GenBank/DDBJ databases">
        <title>Nesidiocoris tenuis whole genome shotgun sequence.</title>
        <authorList>
            <person name="Shibata T."/>
            <person name="Shimoda M."/>
            <person name="Kobayashi T."/>
            <person name="Uehara T."/>
        </authorList>
    </citation>
    <scope>NUCLEOTIDE SEQUENCE [LARGE SCALE GENOMIC DNA]</scope>
    <source>
        <strain evidence="11 12">Japan</strain>
    </source>
</reference>
<gene>
    <name evidence="11" type="ORF">NTJ_09635</name>
</gene>
<dbReference type="PANTHER" id="PTHR12131">
    <property type="entry name" value="ATP-DEPENDENT RNA AND DNA HELICASE"/>
    <property type="match status" value="1"/>
</dbReference>
<evidence type="ECO:0000256" key="1">
    <source>
        <dbReference type="ARBA" id="ARBA00004123"/>
    </source>
</evidence>
<proteinExistence type="predicted"/>
<keyword evidence="5" id="KW-0067">ATP-binding</keyword>
<keyword evidence="7" id="KW-0175">Coiled coil</keyword>
<feature type="region of interest" description="Disordered" evidence="8">
    <location>
        <begin position="1"/>
        <end position="110"/>
    </location>
</feature>
<dbReference type="Pfam" id="PF00271">
    <property type="entry name" value="Helicase_C"/>
    <property type="match status" value="1"/>
</dbReference>
<feature type="coiled-coil region" evidence="7">
    <location>
        <begin position="833"/>
        <end position="875"/>
    </location>
</feature>
<dbReference type="InterPro" id="IPR025696">
    <property type="entry name" value="Beta-barrel_MTR4"/>
</dbReference>
<dbReference type="GO" id="GO:0004386">
    <property type="term" value="F:helicase activity"/>
    <property type="evidence" value="ECO:0007669"/>
    <property type="project" value="UniProtKB-KW"/>
</dbReference>
<dbReference type="SMART" id="SM00490">
    <property type="entry name" value="HELICc"/>
    <property type="match status" value="1"/>
</dbReference>
<keyword evidence="12" id="KW-1185">Reference proteome</keyword>
<evidence type="ECO:0000256" key="7">
    <source>
        <dbReference type="SAM" id="Coils"/>
    </source>
</evidence>
<dbReference type="InterPro" id="IPR014001">
    <property type="entry name" value="Helicase_ATP-bd"/>
</dbReference>
<keyword evidence="2" id="KW-0547">Nucleotide-binding</keyword>
<evidence type="ECO:0000256" key="6">
    <source>
        <dbReference type="ARBA" id="ARBA00023242"/>
    </source>
</evidence>
<dbReference type="CDD" id="cd18024">
    <property type="entry name" value="DEXHc_Mtr4-like"/>
    <property type="match status" value="1"/>
</dbReference>
<dbReference type="PROSITE" id="PS51194">
    <property type="entry name" value="HELICASE_CTER"/>
    <property type="match status" value="1"/>
</dbReference>
<protein>
    <submittedName>
        <fullName evidence="11">ATP-dependent RNA helicase DOB1</fullName>
    </submittedName>
</protein>
<dbReference type="Gene3D" id="2.40.30.300">
    <property type="match status" value="1"/>
</dbReference>
<evidence type="ECO:0000256" key="4">
    <source>
        <dbReference type="ARBA" id="ARBA00022806"/>
    </source>
</evidence>
<evidence type="ECO:0000313" key="12">
    <source>
        <dbReference type="Proteomes" id="UP001307889"/>
    </source>
</evidence>
<evidence type="ECO:0000256" key="3">
    <source>
        <dbReference type="ARBA" id="ARBA00022801"/>
    </source>
</evidence>
<organism evidence="11 12">
    <name type="scientific">Nesidiocoris tenuis</name>
    <dbReference type="NCBI Taxonomy" id="355587"/>
    <lineage>
        <taxon>Eukaryota</taxon>
        <taxon>Metazoa</taxon>
        <taxon>Ecdysozoa</taxon>
        <taxon>Arthropoda</taxon>
        <taxon>Hexapoda</taxon>
        <taxon>Insecta</taxon>
        <taxon>Pterygota</taxon>
        <taxon>Neoptera</taxon>
        <taxon>Paraneoptera</taxon>
        <taxon>Hemiptera</taxon>
        <taxon>Heteroptera</taxon>
        <taxon>Panheteroptera</taxon>
        <taxon>Cimicomorpha</taxon>
        <taxon>Miridae</taxon>
        <taxon>Dicyphina</taxon>
        <taxon>Nesidiocoris</taxon>
    </lineage>
</organism>
<feature type="coiled-coil region" evidence="7">
    <location>
        <begin position="661"/>
        <end position="688"/>
    </location>
</feature>
<dbReference type="Pfam" id="PF21408">
    <property type="entry name" value="MTR4-like_stalk"/>
    <property type="match status" value="1"/>
</dbReference>
<dbReference type="InterPro" id="IPR027417">
    <property type="entry name" value="P-loop_NTPase"/>
</dbReference>
<feature type="domain" description="Helicase ATP-binding" evidence="9">
    <location>
        <begin position="188"/>
        <end position="344"/>
    </location>
</feature>
<evidence type="ECO:0000313" key="11">
    <source>
        <dbReference type="EMBL" id="BES96822.1"/>
    </source>
</evidence>
<dbReference type="InterPro" id="IPR048392">
    <property type="entry name" value="MTR4-like_stalk"/>
</dbReference>
<feature type="compositionally biased region" description="Basic and acidic residues" evidence="8">
    <location>
        <begin position="91"/>
        <end position="108"/>
    </location>
</feature>
<dbReference type="SUPFAM" id="SSF52540">
    <property type="entry name" value="P-loop containing nucleoside triphosphate hydrolases"/>
    <property type="match status" value="1"/>
</dbReference>
<keyword evidence="6" id="KW-0539">Nucleus</keyword>
<evidence type="ECO:0000259" key="9">
    <source>
        <dbReference type="PROSITE" id="PS51192"/>
    </source>
</evidence>
<dbReference type="InterPro" id="IPR011545">
    <property type="entry name" value="DEAD/DEAH_box_helicase_dom"/>
</dbReference>
<comment type="subcellular location">
    <subcellularLocation>
        <location evidence="1">Nucleus</location>
    </subcellularLocation>
</comment>
<dbReference type="InterPro" id="IPR001650">
    <property type="entry name" value="Helicase_C-like"/>
</dbReference>
<dbReference type="Gene3D" id="1.10.3380.30">
    <property type="match status" value="1"/>
</dbReference>
<evidence type="ECO:0000259" key="10">
    <source>
        <dbReference type="PROSITE" id="PS51194"/>
    </source>
</evidence>
<dbReference type="PROSITE" id="PS51192">
    <property type="entry name" value="HELICASE_ATP_BIND_1"/>
    <property type="match status" value="1"/>
</dbReference>